<comment type="subcellular location">
    <subcellularLocation>
        <location evidence="2">Cell projection</location>
        <location evidence="2">Stereocilium membrane</location>
    </subcellularLocation>
    <subcellularLocation>
        <location evidence="1">Membrane</location>
        <topology evidence="1">Single-pass membrane protein</topology>
    </subcellularLocation>
    <subcellularLocation>
        <location evidence="3 23">Nucleus</location>
        <location evidence="3 23">Nucleoplasm</location>
    </subcellularLocation>
</comment>
<keyword evidence="20" id="KW-0966">Cell projection</keyword>
<dbReference type="CDD" id="cd00603">
    <property type="entry name" value="IPT_PCSR"/>
    <property type="match status" value="11"/>
</dbReference>
<dbReference type="SUPFAM" id="SSF49503">
    <property type="entry name" value="Cupredoxins"/>
    <property type="match status" value="1"/>
</dbReference>
<keyword evidence="17 23" id="KW-0804">Transcription</keyword>
<dbReference type="FunFam" id="2.60.40.10:FF:001202">
    <property type="entry name" value="PKHD1 like 1"/>
    <property type="match status" value="1"/>
</dbReference>
<comment type="function">
    <text evidence="23">Involved in mRNA export coupled transcription activation by association with both the TREX-2 and the SAGA complexes. The transcription regulatory histone acetylation (HAT) complex SAGA is a multiprotein complex that activates transcription by remodeling chromatin and mediating histone acetylation and deubiquitination. Within the SAGA complex, participates to a subcomplex that specifically deubiquitinates both histones H2A and H2B. The SAGA complex is recruited to specific gene promoters by activators such as MYC, where it is required for transcription. Required for nuclear receptor-mediated transactivation. The TREX-2 complex functions in docking export-competent ribonucleoprotein particles (mRNPs) to the nuclear entrance of the nuclear pore complex (nuclear basket). TREX-2 participates in mRNA export and accurate chromatin positioning in the nucleus by tethering genes to the nuclear periphery.</text>
</comment>
<evidence type="ECO:0000313" key="27">
    <source>
        <dbReference type="EMBL" id="KAG5204993.1"/>
    </source>
</evidence>
<dbReference type="GO" id="GO:0003713">
    <property type="term" value="F:transcription coactivator activity"/>
    <property type="evidence" value="ECO:0007669"/>
    <property type="project" value="UniProtKB-UniRule"/>
</dbReference>
<comment type="subunit">
    <text evidence="23">Component of the nuclear pore complex (NPC)-associated TREX-2 complex (transcription and export complex 2), composed of at least ENY2, GANP, PCID2, DSS1, and either centrin CETN2 or CETN3. TREX-2 contains 2 ENY2 chains. The TREX-2 complex interacts with the nucleoporin NUP153. Component of some SAGA transcription coactivator-HAT complexes, at least composed of ATXN7, ATXN7L3, ENY2, GCN5L2, SUPT3H, TAF10, TRRAP and USP22. Within the SAGA complex, ENY2, ATXN7, ATXN7L3, and USP22 form an additional subcomplex of SAGA called the DUB module (deubiquitination module). Interacts directly with ATXN7L3, GANP and with the RNA polymerase II. Interacts strongly with ATXN7L3 and ATXN7L3B.</text>
</comment>
<dbReference type="InterPro" id="IPR011658">
    <property type="entry name" value="PA14_dom"/>
</dbReference>
<dbReference type="GO" id="GO:0070390">
    <property type="term" value="C:transcription export complex 2"/>
    <property type="evidence" value="ECO:0007669"/>
    <property type="project" value="UniProtKB-UniRule"/>
</dbReference>
<keyword evidence="16 23" id="KW-0010">Activator</keyword>
<evidence type="ECO:0000256" key="12">
    <source>
        <dbReference type="ARBA" id="ARBA00022989"/>
    </source>
</evidence>
<dbReference type="FunFam" id="2.60.40.420:FF:000065">
    <property type="entry name" value="Fibrocystin-L"/>
    <property type="match status" value="1"/>
</dbReference>
<keyword evidence="11 23" id="KW-0653">Protein transport</keyword>
<dbReference type="SMART" id="SM00429">
    <property type="entry name" value="IPT"/>
    <property type="match status" value="13"/>
</dbReference>
<keyword evidence="15" id="KW-0472">Membrane</keyword>
<dbReference type="FunFam" id="2.60.40.10:FF:000857">
    <property type="entry name" value="PKHD1 like 1"/>
    <property type="match status" value="1"/>
</dbReference>
<comment type="function">
    <text evidence="21">Involved in mRNA export coupled transcription activation by association with both the TREX-2 and the SAGA complexes. The transcription regulatory histone acetylation (HAT) complex SAGA is a multiprotein complex that activates transcription by remodeling chromatin and mediating histone acetylation and deubiquitination. Within the SAGA complex, participates in a subcomplex that specifically deubiquitinates both histones H2A and H2B. The SAGA complex is recruited to specific gene promoters by activators such as MYC, where it is required for transcription. Required for nuclear receptor-mediated transactivation. As a component of the TREX-2 complex, involved in the export of mRNAs to the cytoplasm through the nuclear pores.</text>
</comment>
<dbReference type="GO" id="GO:0000124">
    <property type="term" value="C:SAGA complex"/>
    <property type="evidence" value="ECO:0007669"/>
    <property type="project" value="UniProtKB-UniRule"/>
</dbReference>
<dbReference type="FunFam" id="2.60.40.10:FF:001165">
    <property type="entry name" value="PKHD1 like 1"/>
    <property type="match status" value="1"/>
</dbReference>
<dbReference type="Gene3D" id="3.90.182.10">
    <property type="entry name" value="Toxin - Anthrax Protective Antigen,domain 1"/>
    <property type="match status" value="1"/>
</dbReference>
<dbReference type="SUPFAM" id="SSF81296">
    <property type="entry name" value="E set domains"/>
    <property type="match status" value="14"/>
</dbReference>
<dbReference type="GO" id="GO:0071819">
    <property type="term" value="C:DUBm complex"/>
    <property type="evidence" value="ECO:0007669"/>
    <property type="project" value="UniProtKB-UniRule"/>
</dbReference>
<reference evidence="27 28" key="1">
    <citation type="submission" date="2020-12" db="EMBL/GenBank/DDBJ databases">
        <title>De novo assembly of Tibetan sheep genome.</title>
        <authorList>
            <person name="Li X."/>
        </authorList>
    </citation>
    <scope>NUCLEOTIDE SEQUENCE [LARGE SCALE GENOMIC DNA]</scope>
    <source>
        <tissue evidence="27">Heart</tissue>
    </source>
</reference>
<keyword evidence="18" id="KW-0325">Glycoprotein</keyword>
<dbReference type="InterPro" id="IPR006626">
    <property type="entry name" value="PbH1"/>
</dbReference>
<dbReference type="FunFam" id="2.60.40.10:FF:001220">
    <property type="entry name" value="PKHD1 like 1"/>
    <property type="match status" value="1"/>
</dbReference>
<evidence type="ECO:0000256" key="5">
    <source>
        <dbReference type="ARBA" id="ARBA00022475"/>
    </source>
</evidence>
<evidence type="ECO:0000256" key="8">
    <source>
        <dbReference type="ARBA" id="ARBA00022737"/>
    </source>
</evidence>
<protein>
    <recommendedName>
        <fullName evidence="23">Transcription and mRNA export factor ENY2</fullName>
    </recommendedName>
    <alternativeName>
        <fullName evidence="23">Enhancer of yellow 2 transcription factor homolog</fullName>
    </alternativeName>
</protein>
<proteinExistence type="inferred from homology"/>
<evidence type="ECO:0000259" key="25">
    <source>
        <dbReference type="PROSITE" id="PS51484"/>
    </source>
</evidence>
<dbReference type="SMART" id="SM00710">
    <property type="entry name" value="PbH1"/>
    <property type="match status" value="12"/>
</dbReference>
<evidence type="ECO:0000256" key="13">
    <source>
        <dbReference type="ARBA" id="ARBA00023010"/>
    </source>
</evidence>
<dbReference type="InterPro" id="IPR012334">
    <property type="entry name" value="Pectin_lyas_fold"/>
</dbReference>
<dbReference type="FunFam" id="2.60.40.10:FF:001567">
    <property type="entry name" value="PKHD1 like 1"/>
    <property type="match status" value="1"/>
</dbReference>
<evidence type="ECO:0000256" key="3">
    <source>
        <dbReference type="ARBA" id="ARBA00004642"/>
    </source>
</evidence>
<dbReference type="InterPro" id="IPR037524">
    <property type="entry name" value="PA14/GLEYA"/>
</dbReference>
<dbReference type="GO" id="GO:0005643">
    <property type="term" value="C:nuclear pore"/>
    <property type="evidence" value="ECO:0007669"/>
    <property type="project" value="UniProtKB-UniRule"/>
</dbReference>
<evidence type="ECO:0000256" key="2">
    <source>
        <dbReference type="ARBA" id="ARBA00004289"/>
    </source>
</evidence>
<keyword evidence="8" id="KW-0677">Repeat</keyword>
<dbReference type="InterPro" id="IPR013783">
    <property type="entry name" value="Ig-like_fold"/>
</dbReference>
<keyword evidence="4 23" id="KW-0813">Transport</keyword>
<dbReference type="SUPFAM" id="SSF56988">
    <property type="entry name" value="Anthrax protective antigen"/>
    <property type="match status" value="1"/>
</dbReference>
<feature type="region of interest" description="Disordered" evidence="24">
    <location>
        <begin position="4458"/>
        <end position="4492"/>
    </location>
</feature>
<dbReference type="InterPro" id="IPR011050">
    <property type="entry name" value="Pectin_lyase_fold/virulence"/>
</dbReference>
<dbReference type="FunFam" id="2.60.40.10:FF:001552">
    <property type="entry name" value="PKHD1 like 1"/>
    <property type="match status" value="1"/>
</dbReference>
<dbReference type="SMART" id="SM01225">
    <property type="entry name" value="G8"/>
    <property type="match status" value="2"/>
</dbReference>
<gene>
    <name evidence="23" type="primary">ENY2</name>
    <name evidence="27" type="ORF">JEQ12_019438</name>
</gene>
<dbReference type="Gene3D" id="1.10.246.140">
    <property type="match status" value="1"/>
</dbReference>
<feature type="domain" description="G8" evidence="25">
    <location>
        <begin position="3088"/>
        <end position="3226"/>
    </location>
</feature>
<dbReference type="InterPro" id="IPR002909">
    <property type="entry name" value="IPT_dom"/>
</dbReference>
<evidence type="ECO:0000256" key="1">
    <source>
        <dbReference type="ARBA" id="ARBA00004167"/>
    </source>
</evidence>
<evidence type="ECO:0000259" key="26">
    <source>
        <dbReference type="PROSITE" id="PS51820"/>
    </source>
</evidence>
<evidence type="ECO:0000256" key="24">
    <source>
        <dbReference type="SAM" id="MobiDB-lite"/>
    </source>
</evidence>
<sequence>MVVSKMNKDAQMRAAINQKLIETGERERLKELLRAKLIECGWKDQLKAHCKEVIKEKGLEHVTVDDLVAEITPKGRDGSKIIPKITEIIPKYGSINGATRLTIKGEGFAQANQFDYGVGNAELGNRVQLISSFRSISCDVEKDSSHSTHITCYTRAMPEDSYTVRVSVDGVPVTENNTCKGHVSSRACIFSAKIFRTPTIRSITPSSGTPGTLITIRGRIFTDVYGSNTALSSNGKNVRILRVYIGGMPCELLISQSDNLYGLKLDHPNGDMGSMVCKMSGTYIGHHNVSFILDSDYGRSLPEKTAYFVSSLNKISMFQTYAEITRISPSQGSTQGGTLLTISGRFFDQTDFPVRVLVGGQACHILNVTENSICCKTPPEPDILRTIYPGGRGLKLEVWNSSRPVHLEEILEYSEKTPGYMGAIWVDSASYVWPMEQDTFVARFSGFLVAPESDVYRFYIKGDDRYAIYFSQTGLPEDKVRIAYHSSNANNYFSSPTQRSDDIHLQKGKEYYIEILLQEYRLSAFVDVGLYQYKSVYTEQQTEDAVNEEQVIKSQSAVVQEVQVITLENWETARATNEVQKVMVTSPCVEANLCSLYQYRLIYNMEKTVWLPADASEFILQSALNDLWSIKPDTVQVIRIQDPRSYVYLITFISTRGDFDLLSYEAFEGNNVTLAITEQTKGKPSLDTFTLSWDGITSRPLTPQSSVAEFQAAVEEMVSSKCPPQIATFEEGFVVKYFRDYETDFNLEHINRGQKTAETDAYCGRYSLKNPAVLFDSADVKQNRLPYGDILLFPYNQLCLAYKGFLANYIGLKFQYQDTSKIARSTDTQFPFKFAYGNNWTYTCIDLLDLIQTKYTGTSFSLQRISLQKASESQSFYVDIVYIGQTSTMTTLDEMSKRRLPALANKGIFLKDFQVNQTKSNGSSITNQYSVTMTSYNCSYNIPMMAVSFGQRITNETENESVYRGNNWPGESKIRIQRIQAASPPLRGSFDIHAYGHVLTGIPAAVSAADLQFALQSLEEVGQVSVTREGGCAGYSWRVKWRSTCGKQPLLQINDSNIFGENANMTVTKIKEGGLFRQHVPGDLLRTPSKQPQVEVYVNEIPAKCSGNCGFTWEPTTTPQIRAINPSQGSYEESTILTISGSGFSPSSSVSVSVGPAGCSLLSLSENEIKCQILNGSAGRFPVAVSIADVGRARNVEEKGFHFTYQSQISHIWPASGSLAGGTLLTVSGFGFHEYSKVLVGNETCSVIEGDLNKITCRTPKSIEGTVDISVITSGVQATAKNAYSYNCLQTPVITDFSPKVRTILGEVNLMIKGYNFGNELTQNMEVYVGGKSCQVLHRNFTDIRCLLPKLSPGKHDICVEVRNWGFASTRDKSSASIQYILEVTNMFPQKGSLYGGTEITIMGLGFSTIPTENTVLLGSFPCNVTSSSETVIKCVLYSTGNVFRITNNGEDSVHGLGYAWSPSVLNVSVGDTVTWLWRAHPYLRGIGYSVFSVSSPGSVIYDGKGFTNGREKSASGSFSYQFTSPGIHYYSSGYVDEAHSIFLQGVINVLPAETSHIPLHLFVGGTEATYAQGRPVSLHLGSSVAGCQAREPLCGLNSTRAENSERLLFELSSCLSPSISHISPSIGTLNELITITGRGFSNLTCANKVKIGSYPCVVEESSNNSLVCRIDPQNSMDVGIREIVTVTVYNLGTAINTLSSEFDRRFVLLPNIDMISPNAGSTTGMTKVTIKGSGFAVSSAGAQVLMGHFPCKVLSVNYTAIECETSPAPQQLVKVNLLIHGVPAQCQGNCTFSYLESIAVFVTRIFPNSLQGSEKVLIEGEGFGTALEDISVFTGNQQFRAVDVNENNITVLMTPLPAGLHSLRVVVGTKGLALGNLTVSSPAVASVTPTSGSIGGGTTLMVTGNGFSPGNTTVTVGDEPCQILSVNSSDIHCRTPAGTAGRVSVKVSVNAVAYPPLSFMYALEDTPLLKGIVPSTGPPETEIQVTGSNFGTDILEISVMISSAQCNVTKVNDTVLQCIVGDHAGGTFPVTMHHKTKGFAMSTVVFKYPLTIDSIHPSQGSFGGGQTMTVTGTGFNPQNSVVLVCGSKCAVDKLKSNHTTLLCDIPPSNGRGPEQACEVSVVNGKDSSQSTATFTYNMSMTPFITKIAPKRGSTAGGTRLTVLGSGFSENVEDVLVTVAEATCDVEYSNKTCIICMTNAHSPSGWAPVHVSIRSTGLAKRANADFLYVDTWSSNSSWGGKSPPEEGSLVVITKGQIILLDQNTPILKMLLIQGGTLIFHEADIELQAENILITDGGILQIGTEAAPFQHRAVITLHGHLRSPELPVYGAKTLAVREGILDLHGLPVPVIWTRLAHTAKAGERTLILQEAVTWKPGDKIVIASTGHRHSQRENEERTVASVSADGRNITLTDPLNYTHLGITVTLPDGTLFEARAEIGILTRNILIRGSDNVEWNNKIPACPDGFDTGEFATQTCLQGKFGEEIGSDQFGGCIMLHAPLAGANMVTGRIEYVEIFHAGQAFRLGRYPIHWHLLGDLQFKSYVKGCAIHQTYNRAITIHNTHHLLVERNIIYDIRGGAFFIEDGIEHGNILQYNLAVFVHQSTSLLNDDVTPAAFWVTNPNNTIRHNVAAGGTHFGFWYRMNNHPDGPSYDRNICQKRVPLGEFFNNTVHSQGWFGLWIFEEYFPMQTGSCTSSVPVPAVFHSLTTWNCQKGAEWVNGGALQFHNFVMVNNYEAGIETKRILAPYVGGWGETNGAMIKNGKIVGHLDELGMGSAFCTTKGLVLPFNEGLTVSSVHFMNFDRPSCAALGVTSITGVCNHRCGGWSAKFAGIQYSHTPNKAGFRWEHEVVLIDVDGSLTGHKGHTVIPHSPLLDPSHCTQEAEWSIGFPGSVCDASVSFHRLAFNKPSPVSLLEKDVVLSDSFGTSIIPFQKKRLTHMSGWMALIPNAKHINWYFKGVDHITNISYTSTFYGFKEEDYVIISHNFTQNPDMFNIIDMRNGSSNPLNWNTSKNGDWHLEANTSTLYYLVSGKNDLHQSQSISGTLDPDVKDVIINFQAYCCVLQDCFPVHPPSRKPIPRKRPAAYNLWSNNSFWQSSRENNYTIPYPGANVVIPEGTWIVADTDIPPMERLVIRGVLELEDKHNVGAAESSYRKVVLNATYISLQGGRLIGGWEDNPFKGELQIVLRGNHSTPEWALPEGPNQGSKVLGVFGELDLHGIPHSIYKTKLSETAEAGSKVLSLMDAVDWQEGEEIVITTTSYDFHQTETRSIVKILHDHKILILNDTLSYTHFAERYHVPGTSQSYTLAADVGLLSRNIKILGEDYPGWLKESFGARVLVSSFTENMVTFKGNARISNVEFYHSGQEGFRDSTDPRYAVTFLNLGQIQERGSSYVRGCAFHNAFSPAIGVFGTDGLDIDDNVIHFTVGEGIRIWGNANRVRGNLVTLSVWPGTYQNRKDLSSTLWHAAIEINRGTNTVLQNNVVAGFGRAGYRIDGEPCSGQSHSLEKWFDNEAHGGLFGIYMNQDGLPGCLLIQGFTIWSCWDYGIYFQTTESVHIYNVTLIDNGMAIFSMIYMPSAVSHKISSKTVQIKNSLIVGSSPEFNCSDVLTNDDPNIELSAAHRSSRPPSGGRSGICWPTFSSAHNMAPRKPHAGIMSYNSISGLLDISDTTFVGFKNVCSGETNVIFITNPLNEDLQHPIHVKNIQLVDTTEQSKIFIHRPDLSKVNPSDCVDMVCDAKRKSLLRDMDGSFLGDSGSVIPEAEYEWNGNSQFGIGDYRIPKVMLTFPNGSRIPVTEKAPYKGIIRDSTCKYIPEWQGHQCFGMEYAMMVIESLDSDTETRRVSPVAIVSNGYVDLINGPQDHGWCAGYTCQRRLSLFHSIVALGKSYEVYFTGTSPQNLRLMLLNVDHDKAVLVGIFFPTRQRLDVYVNNTLVCPENTVWNSQQKYCEPTRQLYTDQLLPNLNSTVLGENYFDRTYQMLYLLVKGTIPVEVHTAAVIYVSFQLPAVTEDDFYSSHNLVRNLALFLKIPSDKIRVSKVIRGESLRRKRSMGLTVELEIGDPPPQFITKDTAGQMQLPELQEIADSLGQAVILGKTNSILGFNVSSMSITDPIPSPNDSGWAKVAAQPVGRLSFPVHHVAFVTSLSVITQPVATQLGQPFSQQPSIKAEDADGNCVSVGITALALKAVLKDSNNNQISGLSGNTTIPFSSCWANYTDLTLLRTGKNFKIEFILDEFIWVESQPLSLASQSVSSPGSSSGGSSNSKASTVGTAAQIVTTVISCLVLLSIMAITQFRLFKVCTCLATVFSFLKRLICRSGRGRKLSGDQITLPTTVDYSSVPKQTDVEEWTSWDEDAPTSVKIEGGNGNVATQQNALEQLEPDYFKDMTPTIRKTQKIIIKKREPLNFGIPDGSTGFSSRLAATQDMPFIHQSPELGDLDTWQENTNAWEEEEDAAWQAEEVLRQQKIADREKRAAEQQRKKMEKEAQRLMKKEQNKIGVKLS</sequence>
<dbReference type="FunFam" id="2.60.40.10:FF:001316">
    <property type="entry name" value="PKHD1 like 1"/>
    <property type="match status" value="1"/>
</dbReference>
<evidence type="ECO:0000256" key="10">
    <source>
        <dbReference type="ARBA" id="ARBA00022853"/>
    </source>
</evidence>
<evidence type="ECO:0000256" key="16">
    <source>
        <dbReference type="ARBA" id="ARBA00023159"/>
    </source>
</evidence>
<dbReference type="Gene3D" id="2.60.40.420">
    <property type="entry name" value="Cupredoxins - blue copper proteins"/>
    <property type="match status" value="1"/>
</dbReference>
<evidence type="ECO:0000256" key="23">
    <source>
        <dbReference type="HAMAP-Rule" id="MF_03046"/>
    </source>
</evidence>
<comment type="caution">
    <text evidence="27">The sequence shown here is derived from an EMBL/GenBank/DDBJ whole genome shotgun (WGS) entry which is preliminary data.</text>
</comment>
<evidence type="ECO:0000256" key="20">
    <source>
        <dbReference type="ARBA" id="ARBA00023273"/>
    </source>
</evidence>
<dbReference type="SMART" id="SM00758">
    <property type="entry name" value="PA14"/>
    <property type="match status" value="1"/>
</dbReference>
<dbReference type="FunFam" id="2.60.40.10:FF:001332">
    <property type="entry name" value="PKHD1 like 1"/>
    <property type="match status" value="1"/>
</dbReference>
<evidence type="ECO:0000256" key="14">
    <source>
        <dbReference type="ARBA" id="ARBA00023015"/>
    </source>
</evidence>
<dbReference type="SUPFAM" id="SSF51126">
    <property type="entry name" value="Pectin lyase-like"/>
    <property type="match status" value="2"/>
</dbReference>
<keyword evidence="6" id="KW-0812">Transmembrane</keyword>
<comment type="function">
    <text evidence="22">Component of hair-cell stereocilia coat. Required for normal hearing.</text>
</comment>
<organism evidence="27 28">
    <name type="scientific">Ovis aries</name>
    <name type="common">Sheep</name>
    <dbReference type="NCBI Taxonomy" id="9940"/>
    <lineage>
        <taxon>Eukaryota</taxon>
        <taxon>Metazoa</taxon>
        <taxon>Chordata</taxon>
        <taxon>Craniata</taxon>
        <taxon>Vertebrata</taxon>
        <taxon>Euteleostomi</taxon>
        <taxon>Mammalia</taxon>
        <taxon>Eutheria</taxon>
        <taxon>Laurasiatheria</taxon>
        <taxon>Artiodactyla</taxon>
        <taxon>Ruminantia</taxon>
        <taxon>Pecora</taxon>
        <taxon>Bovidae</taxon>
        <taxon>Caprinae</taxon>
        <taxon>Ovis</taxon>
    </lineage>
</organism>
<dbReference type="Pfam" id="PF07691">
    <property type="entry name" value="PA14"/>
    <property type="match status" value="1"/>
</dbReference>
<dbReference type="FunFam" id="2.160.20.10:FF:000031">
    <property type="entry name" value="PKHD1 like 1"/>
    <property type="match status" value="1"/>
</dbReference>
<keyword evidence="13 23" id="KW-0811">Translocation</keyword>
<evidence type="ECO:0000256" key="7">
    <source>
        <dbReference type="ARBA" id="ARBA00022729"/>
    </source>
</evidence>
<evidence type="ECO:0000256" key="19">
    <source>
        <dbReference type="ARBA" id="ARBA00023242"/>
    </source>
</evidence>
<dbReference type="PROSITE" id="PS51484">
    <property type="entry name" value="G8"/>
    <property type="match status" value="2"/>
</dbReference>
<dbReference type="Pfam" id="PF10162">
    <property type="entry name" value="G8"/>
    <property type="match status" value="2"/>
</dbReference>
<dbReference type="InterPro" id="IPR008972">
    <property type="entry name" value="Cupredoxin"/>
</dbReference>
<dbReference type="FunFam" id="2.60.40.10:FF:001057">
    <property type="entry name" value="PKHD1 like 1"/>
    <property type="match status" value="1"/>
</dbReference>
<keyword evidence="5" id="KW-1003">Cell membrane</keyword>
<dbReference type="GO" id="GO:0006406">
    <property type="term" value="P:mRNA export from nucleus"/>
    <property type="evidence" value="ECO:0007669"/>
    <property type="project" value="UniProtKB-UniRule"/>
</dbReference>
<feature type="domain" description="PA14" evidence="26">
    <location>
        <begin position="389"/>
        <end position="546"/>
    </location>
</feature>
<dbReference type="PANTHER" id="PTHR46769">
    <property type="entry name" value="POLYCYSTIC KIDNEY AND HEPATIC DISEASE 1 (AUTOSOMAL RECESSIVE)-LIKE 1"/>
    <property type="match status" value="1"/>
</dbReference>
<dbReference type="PANTHER" id="PTHR46769:SF3">
    <property type="entry name" value="FIBROCYSTIN-L"/>
    <property type="match status" value="1"/>
</dbReference>
<dbReference type="InterPro" id="IPR052387">
    <property type="entry name" value="Fibrocystin"/>
</dbReference>
<dbReference type="FunFam" id="1.10.246.140:FF:000001">
    <property type="entry name" value="Transcription and mRNA export factor ENY2"/>
    <property type="match status" value="1"/>
</dbReference>
<dbReference type="GO" id="GO:0060171">
    <property type="term" value="C:stereocilium membrane"/>
    <property type="evidence" value="ECO:0007669"/>
    <property type="project" value="UniProtKB-SubCell"/>
</dbReference>
<dbReference type="InterPro" id="IPR055401">
    <property type="entry name" value="CEMIP_beta-hel_dom"/>
</dbReference>
<dbReference type="HAMAP" id="MF_03046">
    <property type="entry name" value="ENY2_Sus1"/>
    <property type="match status" value="1"/>
</dbReference>
<dbReference type="GO" id="GO:0006325">
    <property type="term" value="P:chromatin organization"/>
    <property type="evidence" value="ECO:0007669"/>
    <property type="project" value="UniProtKB-KW"/>
</dbReference>
<dbReference type="InterPro" id="IPR019316">
    <property type="entry name" value="G8_domain"/>
</dbReference>
<dbReference type="Gene3D" id="2.60.40.10">
    <property type="entry name" value="Immunoglobulins"/>
    <property type="match status" value="14"/>
</dbReference>
<dbReference type="EMBL" id="JAEMGP010000009">
    <property type="protein sequence ID" value="KAG5204993.1"/>
    <property type="molecule type" value="Genomic_DNA"/>
</dbReference>
<feature type="compositionally biased region" description="Basic and acidic residues" evidence="24">
    <location>
        <begin position="4458"/>
        <end position="4485"/>
    </location>
</feature>
<evidence type="ECO:0000256" key="6">
    <source>
        <dbReference type="ARBA" id="ARBA00022692"/>
    </source>
</evidence>
<dbReference type="Pfam" id="PF24606">
    <property type="entry name" value="CEMIP_beta-hel"/>
    <property type="match status" value="2"/>
</dbReference>
<keyword evidence="9 23" id="KW-0509">mRNA transport</keyword>
<dbReference type="FunFam" id="2.60.40.10:FF:001195">
    <property type="entry name" value="PKHD1 like 1"/>
    <property type="match status" value="1"/>
</dbReference>
<dbReference type="GO" id="GO:0015031">
    <property type="term" value="P:protein transport"/>
    <property type="evidence" value="ECO:0007669"/>
    <property type="project" value="UniProtKB-KW"/>
</dbReference>
<keyword evidence="10 23" id="KW-0156">Chromatin regulator</keyword>
<dbReference type="InterPro" id="IPR038212">
    <property type="entry name" value="TF_EnY2_sf"/>
</dbReference>
<dbReference type="FunFam" id="2.60.40.10:FF:001162">
    <property type="entry name" value="PKHD1 like 1"/>
    <property type="match status" value="1"/>
</dbReference>
<dbReference type="Pfam" id="PF01833">
    <property type="entry name" value="TIG"/>
    <property type="match status" value="14"/>
</dbReference>
<dbReference type="Pfam" id="PF24605">
    <property type="entry name" value="CEMIP_X"/>
    <property type="match status" value="1"/>
</dbReference>
<keyword evidence="12" id="KW-1133">Transmembrane helix</keyword>
<evidence type="ECO:0000313" key="28">
    <source>
        <dbReference type="Proteomes" id="UP000664991"/>
    </source>
</evidence>
<dbReference type="Proteomes" id="UP000664991">
    <property type="component" value="Unassembled WGS sequence"/>
</dbReference>
<feature type="domain" description="G8" evidence="25">
    <location>
        <begin position="2236"/>
        <end position="2356"/>
    </location>
</feature>
<evidence type="ECO:0000256" key="17">
    <source>
        <dbReference type="ARBA" id="ARBA00023163"/>
    </source>
</evidence>
<dbReference type="PROSITE" id="PS51820">
    <property type="entry name" value="PA14"/>
    <property type="match status" value="1"/>
</dbReference>
<keyword evidence="14 23" id="KW-0805">Transcription regulation</keyword>
<evidence type="ECO:0000256" key="15">
    <source>
        <dbReference type="ARBA" id="ARBA00023136"/>
    </source>
</evidence>
<dbReference type="Pfam" id="PF10163">
    <property type="entry name" value="EnY2"/>
    <property type="match status" value="1"/>
</dbReference>
<dbReference type="InterPro" id="IPR055400">
    <property type="entry name" value="CEMIP_X"/>
</dbReference>
<evidence type="ECO:0000256" key="18">
    <source>
        <dbReference type="ARBA" id="ARBA00023180"/>
    </source>
</evidence>
<accession>A0A835ZYZ0</accession>
<evidence type="ECO:0000256" key="22">
    <source>
        <dbReference type="ARBA" id="ARBA00057100"/>
    </source>
</evidence>
<dbReference type="FunFam" id="2.60.40.10:FF:000616">
    <property type="entry name" value="PKHD1 like 1"/>
    <property type="match status" value="2"/>
</dbReference>
<evidence type="ECO:0000256" key="4">
    <source>
        <dbReference type="ARBA" id="ARBA00022448"/>
    </source>
</evidence>
<comment type="similarity">
    <text evidence="23">Belongs to the ENY2 family.</text>
</comment>
<dbReference type="GO" id="GO:0005654">
    <property type="term" value="C:nucleoplasm"/>
    <property type="evidence" value="ECO:0007669"/>
    <property type="project" value="UniProtKB-SubCell"/>
</dbReference>
<dbReference type="FunFam" id="2.60.40.10:FF:001292">
    <property type="entry name" value="PKHD1 like 1"/>
    <property type="match status" value="1"/>
</dbReference>
<name>A0A835ZYZ0_SHEEP</name>
<dbReference type="InterPro" id="IPR014756">
    <property type="entry name" value="Ig_E-set"/>
</dbReference>
<dbReference type="Gene3D" id="2.160.20.10">
    <property type="entry name" value="Single-stranded right-handed beta-helix, Pectin lyase-like"/>
    <property type="match status" value="1"/>
</dbReference>
<dbReference type="GO" id="GO:0006368">
    <property type="term" value="P:transcription elongation by RNA polymerase II"/>
    <property type="evidence" value="ECO:0007669"/>
    <property type="project" value="UniProtKB-UniRule"/>
</dbReference>
<evidence type="ECO:0000256" key="9">
    <source>
        <dbReference type="ARBA" id="ARBA00022816"/>
    </source>
</evidence>
<dbReference type="InterPro" id="IPR018783">
    <property type="entry name" value="TF_ENY2"/>
</dbReference>
<evidence type="ECO:0000256" key="21">
    <source>
        <dbReference type="ARBA" id="ARBA00053905"/>
    </source>
</evidence>
<keyword evidence="19 23" id="KW-0539">Nucleus</keyword>
<keyword evidence="7" id="KW-0732">Signal</keyword>
<evidence type="ECO:0000256" key="11">
    <source>
        <dbReference type="ARBA" id="ARBA00022927"/>
    </source>
</evidence>